<evidence type="ECO:0000313" key="8">
    <source>
        <dbReference type="Proteomes" id="UP000198919"/>
    </source>
</evidence>
<keyword evidence="1 4" id="KW-0812">Transmembrane</keyword>
<feature type="domain" description="Major facilitator superfamily (MFS) profile" evidence="5">
    <location>
        <begin position="9"/>
        <end position="382"/>
    </location>
</feature>
<dbReference type="STRING" id="351675.SAMN05421680_11762"/>
<feature type="transmembrane region" description="Helical" evidence="4">
    <location>
        <begin position="75"/>
        <end position="93"/>
    </location>
</feature>
<keyword evidence="2 4" id="KW-1133">Transmembrane helix</keyword>
<dbReference type="RefSeq" id="WP_092512529.1">
    <property type="nucleotide sequence ID" value="NZ_CAWNQB010000089.1"/>
</dbReference>
<evidence type="ECO:0000313" key="9">
    <source>
        <dbReference type="Proteomes" id="UP000224607"/>
    </source>
</evidence>
<dbReference type="Proteomes" id="UP000224607">
    <property type="component" value="Unassembled WGS sequence"/>
</dbReference>
<dbReference type="Proteomes" id="UP000198919">
    <property type="component" value="Unassembled WGS sequence"/>
</dbReference>
<evidence type="ECO:0000313" key="6">
    <source>
        <dbReference type="EMBL" id="PHM39646.1"/>
    </source>
</evidence>
<sequence length="395" mass="42111">MAASVNKLYMVSIILGASLVGLAMGYTLPMVSLKLAEQHYTSTLLGIMSALPAVGMFISSMVTPAISRLFNINKLLSFNLLLLTASTLFSTYFNHPYYLALPRFLMGFACGVIVVIGESWISANTTDKYKGTLMGLYASAFTGCQLLGPLLISLFGITSFIPATLLAILALFCITLILTNPSASISSQAGEEKGGFPVFPLIMSAPCLIVGVICFSSFDAVALSMFPLYGLSLGIPETITITLITLIFLGDAIFQVPIGWLADKTDLKRMHIICGTIFTLSLLALPFTVNSIFLWFNVIIMGAFGGGIYTLSLVRAGKKYSGQLLIAINSLFGIVWGVGSLTGPLVTGIAMDLLDEKGFIITLSSVGLLFILSHWFPSKPISNGGLQVAANKTTT</sequence>
<dbReference type="AlphaFoldDB" id="A0A1I3UP66"/>
<feature type="transmembrane region" description="Helical" evidence="4">
    <location>
        <begin position="238"/>
        <end position="258"/>
    </location>
</feature>
<dbReference type="Gene3D" id="1.20.1250.20">
    <property type="entry name" value="MFS general substrate transporter like domains"/>
    <property type="match status" value="2"/>
</dbReference>
<dbReference type="GO" id="GO:0005886">
    <property type="term" value="C:plasma membrane"/>
    <property type="evidence" value="ECO:0007669"/>
    <property type="project" value="TreeGrafter"/>
</dbReference>
<dbReference type="InterPro" id="IPR011701">
    <property type="entry name" value="MFS"/>
</dbReference>
<feature type="transmembrane region" description="Helical" evidence="4">
    <location>
        <begin position="198"/>
        <end position="218"/>
    </location>
</feature>
<keyword evidence="3 4" id="KW-0472">Membrane</keyword>
<dbReference type="EMBL" id="FORG01000017">
    <property type="protein sequence ID" value="SFJ83766.1"/>
    <property type="molecule type" value="Genomic_DNA"/>
</dbReference>
<evidence type="ECO:0000259" key="5">
    <source>
        <dbReference type="PROSITE" id="PS50850"/>
    </source>
</evidence>
<dbReference type="CDD" id="cd17477">
    <property type="entry name" value="MFS_YcaD_like"/>
    <property type="match status" value="1"/>
</dbReference>
<dbReference type="InterPro" id="IPR047200">
    <property type="entry name" value="MFS_YcaD-like"/>
</dbReference>
<evidence type="ECO:0000256" key="1">
    <source>
        <dbReference type="ARBA" id="ARBA00022692"/>
    </source>
</evidence>
<feature type="transmembrane region" description="Helical" evidence="4">
    <location>
        <begin position="358"/>
        <end position="376"/>
    </location>
</feature>
<dbReference type="PANTHER" id="PTHR23521:SF3">
    <property type="entry name" value="MFS TRANSPORTER"/>
    <property type="match status" value="1"/>
</dbReference>
<dbReference type="InterPro" id="IPR036259">
    <property type="entry name" value="MFS_trans_sf"/>
</dbReference>
<evidence type="ECO:0000256" key="4">
    <source>
        <dbReference type="SAM" id="Phobius"/>
    </source>
</evidence>
<gene>
    <name evidence="7" type="ORF">SAMN05421680_11762</name>
    <name evidence="6" type="ORF">Xmau_02655</name>
</gene>
<keyword evidence="9" id="KW-1185">Reference proteome</keyword>
<dbReference type="OrthoDB" id="9810614at2"/>
<accession>A0A1I3UP66</accession>
<feature type="transmembrane region" description="Helical" evidence="4">
    <location>
        <begin position="133"/>
        <end position="154"/>
    </location>
</feature>
<dbReference type="PANTHER" id="PTHR23521">
    <property type="entry name" value="TRANSPORTER MFS SUPERFAMILY"/>
    <property type="match status" value="1"/>
</dbReference>
<dbReference type="PROSITE" id="PS50850">
    <property type="entry name" value="MFS"/>
    <property type="match status" value="1"/>
</dbReference>
<reference evidence="7" key="2">
    <citation type="submission" date="2016-10" db="EMBL/GenBank/DDBJ databases">
        <authorList>
            <person name="de Groot N.N."/>
        </authorList>
    </citation>
    <scope>NUCLEOTIDE SEQUENCE [LARGE SCALE GENOMIC DNA]</scope>
    <source>
        <strain evidence="7">DSM 17908</strain>
    </source>
</reference>
<feature type="transmembrane region" description="Helical" evidence="4">
    <location>
        <begin position="160"/>
        <end position="178"/>
    </location>
</feature>
<name>A0A1I3UP66_9GAMM</name>
<dbReference type="SUPFAM" id="SSF103473">
    <property type="entry name" value="MFS general substrate transporter"/>
    <property type="match status" value="1"/>
</dbReference>
<feature type="transmembrane region" description="Helical" evidence="4">
    <location>
        <begin position="270"/>
        <end position="287"/>
    </location>
</feature>
<organism evidence="7 8">
    <name type="scientific">Xenorhabdus mauleonii</name>
    <dbReference type="NCBI Taxonomy" id="351675"/>
    <lineage>
        <taxon>Bacteria</taxon>
        <taxon>Pseudomonadati</taxon>
        <taxon>Pseudomonadota</taxon>
        <taxon>Gammaproteobacteria</taxon>
        <taxon>Enterobacterales</taxon>
        <taxon>Morganellaceae</taxon>
        <taxon>Xenorhabdus</taxon>
    </lineage>
</organism>
<feature type="transmembrane region" description="Helical" evidence="4">
    <location>
        <begin position="99"/>
        <end position="121"/>
    </location>
</feature>
<evidence type="ECO:0000256" key="3">
    <source>
        <dbReference type="ARBA" id="ARBA00023136"/>
    </source>
</evidence>
<dbReference type="EMBL" id="NITY01000009">
    <property type="protein sequence ID" value="PHM39646.1"/>
    <property type="molecule type" value="Genomic_DNA"/>
</dbReference>
<feature type="transmembrane region" description="Helical" evidence="4">
    <location>
        <begin position="7"/>
        <end position="28"/>
    </location>
</feature>
<dbReference type="InterPro" id="IPR020846">
    <property type="entry name" value="MFS_dom"/>
</dbReference>
<evidence type="ECO:0000313" key="7">
    <source>
        <dbReference type="EMBL" id="SFJ83766.1"/>
    </source>
</evidence>
<proteinExistence type="predicted"/>
<reference evidence="8" key="1">
    <citation type="submission" date="2016-10" db="EMBL/GenBank/DDBJ databases">
        <authorList>
            <person name="Varghese N."/>
            <person name="Submissions S."/>
        </authorList>
    </citation>
    <scope>NUCLEOTIDE SEQUENCE [LARGE SCALE GENOMIC DNA]</scope>
    <source>
        <strain evidence="8">DSM 17908</strain>
    </source>
</reference>
<reference evidence="6 9" key="3">
    <citation type="journal article" date="2017" name="Nat. Microbiol.">
        <title>Natural product diversity associated with the nematode symbionts Photorhabdus and Xenorhabdus.</title>
        <authorList>
            <person name="Tobias N.J."/>
            <person name="Wolff H."/>
            <person name="Djahanschiri B."/>
            <person name="Grundmann F."/>
            <person name="Kronenwerth M."/>
            <person name="Shi Y.M."/>
            <person name="Simonyi S."/>
            <person name="Grun P."/>
            <person name="Shapiro-Ilan D."/>
            <person name="Pidot S.J."/>
            <person name="Stinear T.P."/>
            <person name="Ebersberger I."/>
            <person name="Bode H.B."/>
        </authorList>
    </citation>
    <scope>NUCLEOTIDE SEQUENCE [LARGE SCALE GENOMIC DNA]</scope>
    <source>
        <strain evidence="6 9">DSM 17908</strain>
    </source>
</reference>
<protein>
    <submittedName>
        <fullName evidence="6">Major facilitator transporter</fullName>
    </submittedName>
    <submittedName>
        <fullName evidence="7">Predicted arabinose efflux permease, MFS family</fullName>
    </submittedName>
</protein>
<dbReference type="Pfam" id="PF07690">
    <property type="entry name" value="MFS_1"/>
    <property type="match status" value="1"/>
</dbReference>
<dbReference type="GO" id="GO:0022857">
    <property type="term" value="F:transmembrane transporter activity"/>
    <property type="evidence" value="ECO:0007669"/>
    <property type="project" value="InterPro"/>
</dbReference>
<evidence type="ECO:0000256" key="2">
    <source>
        <dbReference type="ARBA" id="ARBA00022989"/>
    </source>
</evidence>
<feature type="transmembrane region" description="Helical" evidence="4">
    <location>
        <begin position="293"/>
        <end position="312"/>
    </location>
</feature>
<feature type="transmembrane region" description="Helical" evidence="4">
    <location>
        <begin position="324"/>
        <end position="346"/>
    </location>
</feature>
<feature type="transmembrane region" description="Helical" evidence="4">
    <location>
        <begin position="40"/>
        <end position="63"/>
    </location>
</feature>